<keyword evidence="8" id="KW-0732">Signal</keyword>
<evidence type="ECO:0000313" key="10">
    <source>
        <dbReference type="EMBL" id="PTB86546.1"/>
    </source>
</evidence>
<feature type="binding site" evidence="7">
    <location>
        <position position="103"/>
    </location>
    <ligand>
        <name>Cu cation</name>
        <dbReference type="ChEBI" id="CHEBI:23378"/>
    </ligand>
</feature>
<feature type="chain" id="PRO_5015443183" evidence="8">
    <location>
        <begin position="25"/>
        <end position="141"/>
    </location>
</feature>
<dbReference type="AlphaFoldDB" id="A0A2T4CYA3"/>
<evidence type="ECO:0000256" key="1">
    <source>
        <dbReference type="ARBA" id="ARBA00004418"/>
    </source>
</evidence>
<dbReference type="PROSITE" id="PS00196">
    <property type="entry name" value="COPPER_BLUE"/>
    <property type="match status" value="1"/>
</dbReference>
<comment type="caution">
    <text evidence="10">The sequence shown here is derived from an EMBL/GenBank/DDBJ whole genome shotgun (WGS) entry which is preliminary data.</text>
</comment>
<name>A0A2T4CYA3_9GAMM</name>
<proteinExistence type="predicted"/>
<dbReference type="PRINTS" id="PR00155">
    <property type="entry name" value="AMICYANIN"/>
</dbReference>
<evidence type="ECO:0000256" key="4">
    <source>
        <dbReference type="ARBA" id="ARBA00022764"/>
    </source>
</evidence>
<feature type="binding site" evidence="7">
    <location>
        <position position="95"/>
    </location>
    <ligand>
        <name>Cu cation</name>
        <dbReference type="ChEBI" id="CHEBI:23378"/>
    </ligand>
</feature>
<feature type="signal peptide" evidence="8">
    <location>
        <begin position="1"/>
        <end position="24"/>
    </location>
</feature>
<gene>
    <name evidence="10" type="ORF">C9940_01930</name>
</gene>
<sequence>MPNMKFALQTIPVLFLFLCQSAFAEKHVVTAIGMKYEPMVVKIAPGDTVYWENMPTHNVETIEGLVPEGTEKINTPLGENYQHTFEKEGIYVYICTPHIGAGMGGAVIVGEPTNLEEIKAADVTGGLGRVVRKTISEAESM</sequence>
<keyword evidence="2" id="KW-0813">Transport</keyword>
<keyword evidence="6 7" id="KW-0186">Copper</keyword>
<feature type="domain" description="Blue (type 1) copper" evidence="9">
    <location>
        <begin position="31"/>
        <end position="109"/>
    </location>
</feature>
<keyword evidence="5" id="KW-0249">Electron transport</keyword>
<keyword evidence="4" id="KW-0574">Periplasm</keyword>
<evidence type="ECO:0000256" key="7">
    <source>
        <dbReference type="PIRSR" id="PIRSR602386-1"/>
    </source>
</evidence>
<dbReference type="GO" id="GO:0005507">
    <property type="term" value="F:copper ion binding"/>
    <property type="evidence" value="ECO:0007669"/>
    <property type="project" value="InterPro"/>
</dbReference>
<dbReference type="Pfam" id="PF00127">
    <property type="entry name" value="Copper-bind"/>
    <property type="match status" value="1"/>
</dbReference>
<organism evidence="10">
    <name type="scientific">Pseudidiomarina aestuarii</name>
    <dbReference type="NCBI Taxonomy" id="624146"/>
    <lineage>
        <taxon>Bacteria</taxon>
        <taxon>Pseudomonadati</taxon>
        <taxon>Pseudomonadota</taxon>
        <taxon>Gammaproteobacteria</taxon>
        <taxon>Alteromonadales</taxon>
        <taxon>Idiomarinaceae</taxon>
        <taxon>Pseudidiomarina</taxon>
    </lineage>
</organism>
<dbReference type="GO" id="GO:0042597">
    <property type="term" value="C:periplasmic space"/>
    <property type="evidence" value="ECO:0007669"/>
    <property type="project" value="UniProtKB-SubCell"/>
</dbReference>
<comment type="cofactor">
    <cofactor evidence="7">
        <name>Cu cation</name>
        <dbReference type="ChEBI" id="CHEBI:23378"/>
    </cofactor>
    <text evidence="7">Binds 1 copper ion per subunit.</text>
</comment>
<dbReference type="InterPro" id="IPR002386">
    <property type="entry name" value="Amicyanin/Pseudoazurin"/>
</dbReference>
<dbReference type="InterPro" id="IPR028871">
    <property type="entry name" value="BlueCu_1_BS"/>
</dbReference>
<accession>A0A2T4CYA3</accession>
<reference evidence="10" key="1">
    <citation type="submission" date="2018-03" db="EMBL/GenBank/DDBJ databases">
        <title>Cross-interface Injection: A General Nanoliter Liquid Handling Method Applied to Single Cells Genome Amplification Automated Nanoliter Liquid Handling Applied to Single Cell Multiple Displacement Amplification.</title>
        <authorList>
            <person name="Yun J."/>
            <person name="Xu P."/>
            <person name="Xu J."/>
            <person name="Dai X."/>
            <person name="Wang Y."/>
            <person name="Zheng X."/>
            <person name="Cao C."/>
            <person name="Yi Q."/>
            <person name="Zhu Y."/>
            <person name="Wang L."/>
            <person name="Dong Z."/>
            <person name="Huang Y."/>
            <person name="Huang L."/>
            <person name="Du W."/>
        </authorList>
    </citation>
    <scope>NUCLEOTIDE SEQUENCE [LARGE SCALE GENOMIC DNA]</scope>
    <source>
        <strain evidence="10">Z-D3-2</strain>
    </source>
</reference>
<keyword evidence="3 7" id="KW-0479">Metal-binding</keyword>
<dbReference type="Gene3D" id="2.60.40.420">
    <property type="entry name" value="Cupredoxins - blue copper proteins"/>
    <property type="match status" value="1"/>
</dbReference>
<dbReference type="GO" id="GO:0009055">
    <property type="term" value="F:electron transfer activity"/>
    <property type="evidence" value="ECO:0007669"/>
    <property type="project" value="InterPro"/>
</dbReference>
<evidence type="ECO:0000259" key="9">
    <source>
        <dbReference type="Pfam" id="PF00127"/>
    </source>
</evidence>
<feature type="binding site" evidence="7">
    <location>
        <position position="98"/>
    </location>
    <ligand>
        <name>Cu cation</name>
        <dbReference type="ChEBI" id="CHEBI:23378"/>
    </ligand>
</feature>
<evidence type="ECO:0000256" key="3">
    <source>
        <dbReference type="ARBA" id="ARBA00022723"/>
    </source>
</evidence>
<dbReference type="InterPro" id="IPR008972">
    <property type="entry name" value="Cupredoxin"/>
</dbReference>
<dbReference type="InterPro" id="IPR000923">
    <property type="entry name" value="BlueCu_1"/>
</dbReference>
<dbReference type="SUPFAM" id="SSF49503">
    <property type="entry name" value="Cupredoxins"/>
    <property type="match status" value="1"/>
</dbReference>
<protein>
    <submittedName>
        <fullName evidence="10">Copper-binding protein</fullName>
    </submittedName>
</protein>
<evidence type="ECO:0000256" key="5">
    <source>
        <dbReference type="ARBA" id="ARBA00022982"/>
    </source>
</evidence>
<evidence type="ECO:0000256" key="8">
    <source>
        <dbReference type="SAM" id="SignalP"/>
    </source>
</evidence>
<feature type="binding site" evidence="7">
    <location>
        <position position="57"/>
    </location>
    <ligand>
        <name>Cu cation</name>
        <dbReference type="ChEBI" id="CHEBI:23378"/>
    </ligand>
</feature>
<dbReference type="EMBL" id="PYVN01000012">
    <property type="protein sequence ID" value="PTB86546.1"/>
    <property type="molecule type" value="Genomic_DNA"/>
</dbReference>
<evidence type="ECO:0000256" key="6">
    <source>
        <dbReference type="ARBA" id="ARBA00023008"/>
    </source>
</evidence>
<comment type="subcellular location">
    <subcellularLocation>
        <location evidence="1">Periplasm</location>
    </subcellularLocation>
</comment>
<evidence type="ECO:0000256" key="2">
    <source>
        <dbReference type="ARBA" id="ARBA00022448"/>
    </source>
</evidence>